<evidence type="ECO:0000313" key="2">
    <source>
        <dbReference type="EMBL" id="SPC74540.1"/>
    </source>
</evidence>
<proteinExistence type="predicted"/>
<accession>A0A2N9EIT7</accession>
<feature type="domain" description="Vacuolar protein sorting-associated protein 13 VPS13 adaptor binding" evidence="1">
    <location>
        <begin position="1457"/>
        <end position="1682"/>
    </location>
</feature>
<protein>
    <recommendedName>
        <fullName evidence="1">Vacuolar protein sorting-associated protein 13 VPS13 adaptor binding domain-containing protein</fullName>
    </recommendedName>
</protein>
<dbReference type="EMBL" id="OIVN01000113">
    <property type="protein sequence ID" value="SPC74540.1"/>
    <property type="molecule type" value="Genomic_DNA"/>
</dbReference>
<organism evidence="2">
    <name type="scientific">Fagus sylvatica</name>
    <name type="common">Beechnut</name>
    <dbReference type="NCBI Taxonomy" id="28930"/>
    <lineage>
        <taxon>Eukaryota</taxon>
        <taxon>Viridiplantae</taxon>
        <taxon>Streptophyta</taxon>
        <taxon>Embryophyta</taxon>
        <taxon>Tracheophyta</taxon>
        <taxon>Spermatophyta</taxon>
        <taxon>Magnoliopsida</taxon>
        <taxon>eudicotyledons</taxon>
        <taxon>Gunneridae</taxon>
        <taxon>Pentapetalae</taxon>
        <taxon>rosids</taxon>
        <taxon>fabids</taxon>
        <taxon>Fagales</taxon>
        <taxon>Fagaceae</taxon>
        <taxon>Fagus</taxon>
    </lineage>
</organism>
<dbReference type="InterPro" id="IPR009543">
    <property type="entry name" value="VPS13_VAB"/>
</dbReference>
<dbReference type="InterPro" id="IPR036691">
    <property type="entry name" value="Endo/exonu/phosph_ase_sf"/>
</dbReference>
<evidence type="ECO:0000259" key="1">
    <source>
        <dbReference type="Pfam" id="PF25036"/>
    </source>
</evidence>
<name>A0A2N9EIT7_FAGSY</name>
<dbReference type="PANTHER" id="PTHR33116:SF78">
    <property type="entry name" value="OS12G0587133 PROTEIN"/>
    <property type="match status" value="1"/>
</dbReference>
<dbReference type="SUPFAM" id="SSF56219">
    <property type="entry name" value="DNase I-like"/>
    <property type="match status" value="1"/>
</dbReference>
<reference evidence="2" key="1">
    <citation type="submission" date="2018-02" db="EMBL/GenBank/DDBJ databases">
        <authorList>
            <person name="Cohen D.B."/>
            <person name="Kent A.D."/>
        </authorList>
    </citation>
    <scope>NUCLEOTIDE SEQUENCE</scope>
</reference>
<dbReference type="Pfam" id="PF25036">
    <property type="entry name" value="VPS13_VAB"/>
    <property type="match status" value="1"/>
</dbReference>
<gene>
    <name evidence="2" type="ORF">FSB_LOCUS2422</name>
</gene>
<dbReference type="PANTHER" id="PTHR33116">
    <property type="entry name" value="REVERSE TRANSCRIPTASE ZINC-BINDING DOMAIN-CONTAINING PROTEIN-RELATED-RELATED"/>
    <property type="match status" value="1"/>
</dbReference>
<dbReference type="Gene3D" id="3.60.10.10">
    <property type="entry name" value="Endonuclease/exonuclease/phosphatase"/>
    <property type="match status" value="1"/>
</dbReference>
<sequence>MGEKRYFHVESKSFEIVKNAIEVSIIERGRKHLSSVLMGFAAALWLRDALLEITKLSNDQNLFRSFREGNKVFVMQKQRNGRGRFVTITMLGDSKGRGCVIVPEGRDACGWRGMSHEINGVMDTTTTEKVFRRPDSKHCTTQGNHVSNFRKDLRTFKDAIIHGGDTPNISLEISGNQCDLRTLEKPEKAVEGSSSSPPADLHLELGHDHVSVHSWDSKSQLSAASVVPAPSLDCKPIDEITQGVGVVDRSRGSSRDWTRLPKSSFSGLLRNKSTAILAMTLATANGGSDWGTVGMDSGFEATASNQVKVETGIMVLDGEDPEGHKDLEPLSVEPLVVAFPSGYEQVVKDLLMDIEARHIQRKANMVGTRRTPSSGRKGCRELKGLKTTMSGCSQVFMGLMWNSDRGLMWDELAGIRSWWDVQWCLGGDFNVVRFPSKRVGSDHLSPAMYDFSDFISTNGLIDVPLSGGLYTWSNNREAGGFCGVQSWWESYQVDGTPSFVLAHKLKELKGDLKKLNDTEFRHLNLQKKQLLAELGEIDAVEDSRLPTIEEKGKRETLIVELDKVLMMDEICWRQKSRALWLKEGDQNSKFFHRLASSHRSNNTIGKLLINGVPSTSQDEIRDHIALFYEQLYMEDGYHRPSLDGVDFTSITAEDAVWLDRPFEEMEIEDEFHEHCQFERSLNATFVALIPKKHGANELRDFRPISLVGGMYKIIAKLLANRLSVVLGKIISPSQNAFVKGRQILDSVLIANECLDSRIKACSPKCSIVLGESAKGIRCLQCLFVIVMEALSRLIDKAIGAGLRVNLGKSELVQVGDMPVLEELADILGCKITTLPMKYLGLPLGAKFKLKDVWNLIIEKMERRLAGWKRMYLSKGGHLTLLKSTLSNLPTYYLSIFPIPAEVAKWIEKIQRNFLWGSTEDVNKFHLVKWEVVCSPFSSGGLGIKNLRKFNEALLGKWLWCFGTEREALWRKVVVAKYGILAGGWMSNAPTGPHGVGLWKFIRARWDNFCKLLMFEVGAGSLIRFWDDVWCIEQPLKLAYPELYRISCNKEAVVADFVHFRGDSVHWEVNFTQLVQDWELESVSSFLEVLYSAKINQYEQDKMCWQPSLSNGFQVKSFYKHLSSIGVGSFPWKNVWKAKADGESIDYLLLHCPYAKELWDMIFGLFGIHWVMPKCVIEVFWCWQGSFGRHQNLVIWKAIPHCLMWCIWRERNVRTFEGCELSIVEMKQLFYRLLMDWMAAIVNNDNSDDGVEDDKLLWLLHTPHNITQINRNSTLANQQGNPRACKMAQLVKPWVCSLVITSSSPHLPNTRFLWGLAPAKLEVEVTNLAAKAGKGEVIGSLSFSVGHGANMLKKVASVRKLNQPFNAQNLVSYPLRRTHNNVEDMHDHSFLLVSTSYFERKSIANLKLDAESENVMDRDMGFWVGLSSEGVWECVRSLLPVSVVPKSLQNDFIAMEVVMKNGKKHVIFRGLATLVNDSDVKLGISICHVSSIHGHNRSSGTSSFNIVPGASAVLPWRSTSKDSDECLLVRPCVNHPEPPYSWGCAVAVGSGYAYGKDQSCIDQGSLYRQKQETKMPNFTFKLNQLEKKDILLRCSSTGSRQFWLSVGADASVLHTELNAPVYDWRISINSPLKLESRLPCPAEFTIWEKTKEGNCVERQHGIISSRRSVHICSADIQKSIYLTLFVQGGWVLEKDPILVLDLSSSNHVSSFWMVHQQSKSSAAKKSY</sequence>